<dbReference type="AlphaFoldDB" id="A0A1I1U6Q2"/>
<name>A0A1I1U6Q2_9BACT</name>
<organism evidence="3 4">
    <name type="scientific">Nannocystis exedens</name>
    <dbReference type="NCBI Taxonomy" id="54"/>
    <lineage>
        <taxon>Bacteria</taxon>
        <taxon>Pseudomonadati</taxon>
        <taxon>Myxococcota</taxon>
        <taxon>Polyangia</taxon>
        <taxon>Nannocystales</taxon>
        <taxon>Nannocystaceae</taxon>
        <taxon>Nannocystis</taxon>
    </lineage>
</organism>
<dbReference type="InterPro" id="IPR026042">
    <property type="entry name" value="YjbJ"/>
</dbReference>
<protein>
    <submittedName>
        <fullName evidence="3">Uncharacterized conserved protein YjbJ, UPF0337 family</fullName>
    </submittedName>
</protein>
<dbReference type="SUPFAM" id="SSF69047">
    <property type="entry name" value="Hypothetical protein YjbJ"/>
    <property type="match status" value="1"/>
</dbReference>
<dbReference type="InterPro" id="IPR008462">
    <property type="entry name" value="CsbD"/>
</dbReference>
<reference evidence="4" key="1">
    <citation type="submission" date="2016-10" db="EMBL/GenBank/DDBJ databases">
        <authorList>
            <person name="Varghese N."/>
            <person name="Submissions S."/>
        </authorList>
    </citation>
    <scope>NUCLEOTIDE SEQUENCE [LARGE SCALE GENOMIC DNA]</scope>
    <source>
        <strain evidence="4">ATCC 25963</strain>
    </source>
</reference>
<dbReference type="EMBL" id="FOMX01000003">
    <property type="protein sequence ID" value="SFD66457.1"/>
    <property type="molecule type" value="Genomic_DNA"/>
</dbReference>
<evidence type="ECO:0000256" key="1">
    <source>
        <dbReference type="ARBA" id="ARBA00009129"/>
    </source>
</evidence>
<dbReference type="PANTHER" id="PTHR34977">
    <property type="entry name" value="UPF0337 PROTEIN YJBJ"/>
    <property type="match status" value="1"/>
</dbReference>
<keyword evidence="4" id="KW-1185">Reference proteome</keyword>
<evidence type="ECO:0000259" key="2">
    <source>
        <dbReference type="Pfam" id="PF05532"/>
    </source>
</evidence>
<feature type="domain" description="CsbD-like" evidence="2">
    <location>
        <begin position="7"/>
        <end position="58"/>
    </location>
</feature>
<comment type="similarity">
    <text evidence="1">Belongs to the UPF0337 (CsbD) family.</text>
</comment>
<dbReference type="Gene3D" id="1.10.1470.10">
    <property type="entry name" value="YjbJ"/>
    <property type="match status" value="1"/>
</dbReference>
<accession>A0A1I1U6Q2</accession>
<proteinExistence type="inferred from homology"/>
<sequence length="67" mass="7733">MRTMNQDQAQGKWDQLKGKAKRIWGELTDDDFLKAEGSADKLYGIIQERFGDGKEAIQRKLEDLHLP</sequence>
<dbReference type="InterPro" id="IPR036629">
    <property type="entry name" value="YjbJ_sf"/>
</dbReference>
<dbReference type="Pfam" id="PF05532">
    <property type="entry name" value="CsbD"/>
    <property type="match status" value="1"/>
</dbReference>
<dbReference type="PIRSF" id="PIRSF039008">
    <property type="entry name" value="YjbJ"/>
    <property type="match status" value="1"/>
</dbReference>
<dbReference type="Proteomes" id="UP000199400">
    <property type="component" value="Unassembled WGS sequence"/>
</dbReference>
<gene>
    <name evidence="3" type="ORF">SAMN02745121_01016</name>
</gene>
<dbReference type="InterPro" id="IPR050423">
    <property type="entry name" value="UPF0337_stress_rsp"/>
</dbReference>
<evidence type="ECO:0000313" key="4">
    <source>
        <dbReference type="Proteomes" id="UP000199400"/>
    </source>
</evidence>
<evidence type="ECO:0000313" key="3">
    <source>
        <dbReference type="EMBL" id="SFD66457.1"/>
    </source>
</evidence>
<dbReference type="STRING" id="54.SAMN02745121_01016"/>
<dbReference type="PANTHER" id="PTHR34977:SF1">
    <property type="entry name" value="UPF0337 PROTEIN YJBJ"/>
    <property type="match status" value="1"/>
</dbReference>